<dbReference type="Proteomes" id="UP000215509">
    <property type="component" value="Unassembled WGS sequence"/>
</dbReference>
<keyword evidence="2" id="KW-0812">Transmembrane</keyword>
<dbReference type="AlphaFoldDB" id="A0A229UKF2"/>
<dbReference type="EMBL" id="NMQW01000037">
    <property type="protein sequence ID" value="OXM83851.1"/>
    <property type="molecule type" value="Genomic_DNA"/>
</dbReference>
<feature type="compositionally biased region" description="Polar residues" evidence="1">
    <location>
        <begin position="22"/>
        <end position="37"/>
    </location>
</feature>
<evidence type="ECO:0000256" key="1">
    <source>
        <dbReference type="SAM" id="MobiDB-lite"/>
    </source>
</evidence>
<feature type="region of interest" description="Disordered" evidence="1">
    <location>
        <begin position="1"/>
        <end position="40"/>
    </location>
</feature>
<feature type="compositionally biased region" description="Basic and acidic residues" evidence="1">
    <location>
        <begin position="1"/>
        <end position="17"/>
    </location>
</feature>
<name>A0A229UKF2_9BACL</name>
<proteinExistence type="predicted"/>
<keyword evidence="4" id="KW-1185">Reference proteome</keyword>
<feature type="transmembrane region" description="Helical" evidence="2">
    <location>
        <begin position="89"/>
        <end position="112"/>
    </location>
</feature>
<sequence length="118" mass="12840">MSDDDNKVPQDNLHQEEPALNTFDNSDGFNSPSQNKPPSHAKQVWLGIGLLTLLHLLLFAVPVAFFFISVAQLVYLIPALILFRKNKGLVQGLLIGAGITFLLNAACFGLLLGGNLRL</sequence>
<reference evidence="3 4" key="1">
    <citation type="submission" date="2017-07" db="EMBL/GenBank/DDBJ databases">
        <title>Genome sequencing and assembly of Paenibacillus rigui.</title>
        <authorList>
            <person name="Mayilraj S."/>
        </authorList>
    </citation>
    <scope>NUCLEOTIDE SEQUENCE [LARGE SCALE GENOMIC DNA]</scope>
    <source>
        <strain evidence="3 4">JCM 16352</strain>
    </source>
</reference>
<organism evidence="3 4">
    <name type="scientific">Paenibacillus rigui</name>
    <dbReference type="NCBI Taxonomy" id="554312"/>
    <lineage>
        <taxon>Bacteria</taxon>
        <taxon>Bacillati</taxon>
        <taxon>Bacillota</taxon>
        <taxon>Bacilli</taxon>
        <taxon>Bacillales</taxon>
        <taxon>Paenibacillaceae</taxon>
        <taxon>Paenibacillus</taxon>
    </lineage>
</organism>
<accession>A0A229UKF2</accession>
<dbReference type="RefSeq" id="WP_094017295.1">
    <property type="nucleotide sequence ID" value="NZ_NMQW01000037.1"/>
</dbReference>
<dbReference type="OrthoDB" id="2382033at2"/>
<keyword evidence="2" id="KW-1133">Transmembrane helix</keyword>
<protein>
    <submittedName>
        <fullName evidence="3">Uncharacterized protein</fullName>
    </submittedName>
</protein>
<gene>
    <name evidence="3" type="ORF">CF651_23350</name>
</gene>
<evidence type="ECO:0000313" key="4">
    <source>
        <dbReference type="Proteomes" id="UP000215509"/>
    </source>
</evidence>
<evidence type="ECO:0000256" key="2">
    <source>
        <dbReference type="SAM" id="Phobius"/>
    </source>
</evidence>
<comment type="caution">
    <text evidence="3">The sequence shown here is derived from an EMBL/GenBank/DDBJ whole genome shotgun (WGS) entry which is preliminary data.</text>
</comment>
<keyword evidence="2" id="KW-0472">Membrane</keyword>
<feature type="transmembrane region" description="Helical" evidence="2">
    <location>
        <begin position="44"/>
        <end position="77"/>
    </location>
</feature>
<evidence type="ECO:0000313" key="3">
    <source>
        <dbReference type="EMBL" id="OXM83851.1"/>
    </source>
</evidence>